<sequence length="514" mass="59833">MFVDYSGLQRFSIINENFGNKYLQLLRFDAIQSPEEKLRELKENSNGLDSVHAVRLEDFKLDWGIIDYMYKMLLCITQMQEVSSFIRKCPTIYFVEMFDHPCPMSRYSMENLSSSLLKMYREIQEVYDRIKNELLEEVKQLIAELKPDYGFTDFRQWHILQKYLYYECCSNIPKQALPKTNVVLVPKAFPKLYMEQVNKNGFMKASSRVRFFMFDTLSAERSFDPISVDDLKLKALGDKVTTIWKEKDDKAGIGSDTERTASTEQTNRSSSMGSIAKEPDFIRLFKEHDVNVGINRPSVRFEQRSETLGSKCKDERLKLREYFQYSKDRDDAFISSEGKRSPSPISPILEEDESEVDNSSSDRSNENEVFSPLSSGNLPTALTPDNGSDLSNHQKHLFCYNDCSPSMFPPPPDLPPSAFKDFYAHQSKREAVKTKLREYVAKPIQKCFTRNSDCSGFDTNDSFAQFEGAPWDEMTSKKFIKFKLKKFKRDCRYYKQIAKRFFEDIHDSNSSHKL</sequence>
<dbReference type="KEGG" id="tgb:HG536_0C02590"/>
<feature type="compositionally biased region" description="Polar residues" evidence="1">
    <location>
        <begin position="262"/>
        <end position="273"/>
    </location>
</feature>
<dbReference type="AlphaFoldDB" id="A0A7G3ZF04"/>
<evidence type="ECO:0000313" key="3">
    <source>
        <dbReference type="Proteomes" id="UP000515788"/>
    </source>
</evidence>
<evidence type="ECO:0000256" key="1">
    <source>
        <dbReference type="SAM" id="MobiDB-lite"/>
    </source>
</evidence>
<dbReference type="Proteomes" id="UP000515788">
    <property type="component" value="Chromosome 3"/>
</dbReference>
<feature type="region of interest" description="Disordered" evidence="1">
    <location>
        <begin position="333"/>
        <end position="387"/>
    </location>
</feature>
<organism evidence="2 3">
    <name type="scientific">Torulaspora globosa</name>
    <dbReference type="NCBI Taxonomy" id="48254"/>
    <lineage>
        <taxon>Eukaryota</taxon>
        <taxon>Fungi</taxon>
        <taxon>Dikarya</taxon>
        <taxon>Ascomycota</taxon>
        <taxon>Saccharomycotina</taxon>
        <taxon>Saccharomycetes</taxon>
        <taxon>Saccharomycetales</taxon>
        <taxon>Saccharomycetaceae</taxon>
        <taxon>Torulaspora</taxon>
    </lineage>
</organism>
<feature type="compositionally biased region" description="Basic and acidic residues" evidence="1">
    <location>
        <begin position="251"/>
        <end position="261"/>
    </location>
</feature>
<dbReference type="RefSeq" id="XP_037138765.1">
    <property type="nucleotide sequence ID" value="XM_037282870.1"/>
</dbReference>
<feature type="region of interest" description="Disordered" evidence="1">
    <location>
        <begin position="251"/>
        <end position="273"/>
    </location>
</feature>
<accession>A0A7G3ZF04</accession>
<evidence type="ECO:0000313" key="2">
    <source>
        <dbReference type="EMBL" id="QLL32090.1"/>
    </source>
</evidence>
<dbReference type="OrthoDB" id="4065251at2759"/>
<name>A0A7G3ZF04_9SACH</name>
<gene>
    <name evidence="2" type="ORF">HG536_0C02590</name>
</gene>
<keyword evidence="3" id="KW-1185">Reference proteome</keyword>
<protein>
    <submittedName>
        <fullName evidence="2">Uncharacterized protein</fullName>
    </submittedName>
</protein>
<feature type="compositionally biased region" description="Polar residues" evidence="1">
    <location>
        <begin position="372"/>
        <end position="387"/>
    </location>
</feature>
<proteinExistence type="predicted"/>
<dbReference type="EMBL" id="CP059248">
    <property type="protein sequence ID" value="QLL32090.1"/>
    <property type="molecule type" value="Genomic_DNA"/>
</dbReference>
<dbReference type="GeneID" id="59325227"/>
<reference evidence="2 3" key="1">
    <citation type="submission" date="2020-06" db="EMBL/GenBank/DDBJ databases">
        <title>The yeast mating-type switching endonuclease HO is a domesticated member of an unorthodox homing genetic element family.</title>
        <authorList>
            <person name="Coughlan A.Y."/>
            <person name="Lombardi L."/>
            <person name="Braun-Galleani S."/>
            <person name="Martos A.R."/>
            <person name="Galeote V."/>
            <person name="Bigey F."/>
            <person name="Dequin S."/>
            <person name="Byrne K.P."/>
            <person name="Wolfe K.H."/>
        </authorList>
    </citation>
    <scope>NUCLEOTIDE SEQUENCE [LARGE SCALE GENOMIC DNA]</scope>
    <source>
        <strain evidence="2 3">CBS764</strain>
    </source>
</reference>